<dbReference type="EC" id="3.5.1.88" evidence="2"/>
<gene>
    <name evidence="2" type="primary">def</name>
    <name evidence="3" type="ORF">UR96_C0005G0009</name>
</gene>
<comment type="catalytic activity">
    <reaction evidence="2">
        <text>N-terminal N-formyl-L-methionyl-[peptide] + H2O = N-terminal L-methionyl-[peptide] + formate</text>
        <dbReference type="Rhea" id="RHEA:24420"/>
        <dbReference type="Rhea" id="RHEA-COMP:10639"/>
        <dbReference type="Rhea" id="RHEA-COMP:10640"/>
        <dbReference type="ChEBI" id="CHEBI:15377"/>
        <dbReference type="ChEBI" id="CHEBI:15740"/>
        <dbReference type="ChEBI" id="CHEBI:49298"/>
        <dbReference type="ChEBI" id="CHEBI:64731"/>
        <dbReference type="EC" id="3.5.1.88"/>
    </reaction>
</comment>
<feature type="binding site" evidence="2">
    <location>
        <position position="147"/>
    </location>
    <ligand>
        <name>Fe cation</name>
        <dbReference type="ChEBI" id="CHEBI:24875"/>
    </ligand>
</feature>
<dbReference type="PIRSF" id="PIRSF004749">
    <property type="entry name" value="Pep_def"/>
    <property type="match status" value="1"/>
</dbReference>
<dbReference type="Pfam" id="PF01327">
    <property type="entry name" value="Pep_deformylase"/>
    <property type="match status" value="1"/>
</dbReference>
<feature type="binding site" evidence="2">
    <location>
        <position position="105"/>
    </location>
    <ligand>
        <name>Fe cation</name>
        <dbReference type="ChEBI" id="CHEBI:24875"/>
    </ligand>
</feature>
<keyword evidence="2" id="KW-0648">Protein biosynthesis</keyword>
<dbReference type="PANTHER" id="PTHR10458">
    <property type="entry name" value="PEPTIDE DEFORMYLASE"/>
    <property type="match status" value="1"/>
</dbReference>
<comment type="similarity">
    <text evidence="1 2">Belongs to the polypeptide deformylase family.</text>
</comment>
<evidence type="ECO:0000313" key="4">
    <source>
        <dbReference type="Proteomes" id="UP000034140"/>
    </source>
</evidence>
<protein>
    <recommendedName>
        <fullName evidence="2">Peptide deformylase</fullName>
        <shortName evidence="2">PDF</shortName>
        <ecNumber evidence="2">3.5.1.88</ecNumber>
    </recommendedName>
    <alternativeName>
        <fullName evidence="2">Polypeptide deformylase</fullName>
    </alternativeName>
</protein>
<evidence type="ECO:0000256" key="2">
    <source>
        <dbReference type="HAMAP-Rule" id="MF_00163"/>
    </source>
</evidence>
<dbReference type="CDD" id="cd00487">
    <property type="entry name" value="Pep_deformylase"/>
    <property type="match status" value="1"/>
</dbReference>
<comment type="caution">
    <text evidence="3">The sequence shown here is derived from an EMBL/GenBank/DDBJ whole genome shotgun (WGS) entry which is preliminary data.</text>
</comment>
<name>A0A0G0FZL5_9BACT</name>
<evidence type="ECO:0000256" key="1">
    <source>
        <dbReference type="ARBA" id="ARBA00010759"/>
    </source>
</evidence>
<dbReference type="GO" id="GO:0046872">
    <property type="term" value="F:metal ion binding"/>
    <property type="evidence" value="ECO:0007669"/>
    <property type="project" value="UniProtKB-KW"/>
</dbReference>
<dbReference type="InterPro" id="IPR023635">
    <property type="entry name" value="Peptide_deformylase"/>
</dbReference>
<dbReference type="Proteomes" id="UP000034140">
    <property type="component" value="Unassembled WGS sequence"/>
</dbReference>
<accession>A0A0G0FZL5</accession>
<feature type="active site" evidence="2">
    <location>
        <position position="148"/>
    </location>
</feature>
<comment type="function">
    <text evidence="2">Removes the formyl group from the N-terminal Met of newly synthesized proteins. Requires at least a dipeptide for an efficient rate of reaction. N-terminal L-methionine is a prerequisite for activity but the enzyme has broad specificity at other positions.</text>
</comment>
<keyword evidence="2" id="KW-0479">Metal-binding</keyword>
<dbReference type="PANTHER" id="PTHR10458:SF22">
    <property type="entry name" value="PEPTIDE DEFORMYLASE"/>
    <property type="match status" value="1"/>
</dbReference>
<dbReference type="Gene3D" id="3.90.45.10">
    <property type="entry name" value="Peptide deformylase"/>
    <property type="match status" value="1"/>
</dbReference>
<dbReference type="EMBL" id="LBRE01000005">
    <property type="protein sequence ID" value="KKP92770.1"/>
    <property type="molecule type" value="Genomic_DNA"/>
</dbReference>
<keyword evidence="2" id="KW-0378">Hydrolase</keyword>
<feature type="binding site" evidence="2">
    <location>
        <position position="151"/>
    </location>
    <ligand>
        <name>Fe cation</name>
        <dbReference type="ChEBI" id="CHEBI:24875"/>
    </ligand>
</feature>
<dbReference type="GO" id="GO:0006412">
    <property type="term" value="P:translation"/>
    <property type="evidence" value="ECO:0007669"/>
    <property type="project" value="UniProtKB-UniRule"/>
</dbReference>
<organism evidence="3 4">
    <name type="scientific">candidate division WS6 bacterium GW2011_GWC1_36_11</name>
    <dbReference type="NCBI Taxonomy" id="1619090"/>
    <lineage>
        <taxon>Bacteria</taxon>
        <taxon>Candidatus Dojkabacteria</taxon>
    </lineage>
</organism>
<proteinExistence type="inferred from homology"/>
<dbReference type="AlphaFoldDB" id="A0A0G0FZL5"/>
<reference evidence="3 4" key="1">
    <citation type="journal article" date="2015" name="Nature">
        <title>rRNA introns, odd ribosomes, and small enigmatic genomes across a large radiation of phyla.</title>
        <authorList>
            <person name="Brown C.T."/>
            <person name="Hug L.A."/>
            <person name="Thomas B.C."/>
            <person name="Sharon I."/>
            <person name="Castelle C.J."/>
            <person name="Singh A."/>
            <person name="Wilkins M.J."/>
            <person name="Williams K.H."/>
            <person name="Banfield J.F."/>
        </authorList>
    </citation>
    <scope>NUCLEOTIDE SEQUENCE [LARGE SCALE GENOMIC DNA]</scope>
</reference>
<dbReference type="HAMAP" id="MF_00163">
    <property type="entry name" value="Pep_deformylase"/>
    <property type="match status" value="1"/>
</dbReference>
<evidence type="ECO:0000313" key="3">
    <source>
        <dbReference type="EMBL" id="KKP92770.1"/>
    </source>
</evidence>
<dbReference type="PRINTS" id="PR01576">
    <property type="entry name" value="PDEFORMYLASE"/>
</dbReference>
<comment type="cofactor">
    <cofactor evidence="2">
        <name>Fe(2+)</name>
        <dbReference type="ChEBI" id="CHEBI:29033"/>
    </cofactor>
    <text evidence="2">Binds 1 Fe(2+) ion.</text>
</comment>
<dbReference type="GO" id="GO:0042586">
    <property type="term" value="F:peptide deformylase activity"/>
    <property type="evidence" value="ECO:0007669"/>
    <property type="project" value="UniProtKB-UniRule"/>
</dbReference>
<keyword evidence="2" id="KW-0408">Iron</keyword>
<dbReference type="PATRIC" id="fig|1619090.3.peg.152"/>
<sequence>MEKSFDIITIAKPDQEKLLRQKSLLVTPDELKKKEFNEFLSDLLYTAQHSEDQGNVPAGGIAAIQVGKNKRVFYSLNYDTDQWELFINPTVEPHGFLKFSGEEGCLSVPKLVGNVSRYYKIKVRFQDTNGNWITKKYNDINAASIQHEMDHLEGILFIDRMDK</sequence>
<dbReference type="SUPFAM" id="SSF56420">
    <property type="entry name" value="Peptide deformylase"/>
    <property type="match status" value="1"/>
</dbReference>
<dbReference type="InterPro" id="IPR036821">
    <property type="entry name" value="Peptide_deformylase_sf"/>
</dbReference>